<gene>
    <name evidence="2" type="ORF">N0V93_008169</name>
</gene>
<feature type="compositionally biased region" description="Basic residues" evidence="1">
    <location>
        <begin position="832"/>
        <end position="842"/>
    </location>
</feature>
<feature type="compositionally biased region" description="Basic and acidic residues" evidence="1">
    <location>
        <begin position="1060"/>
        <end position="1071"/>
    </location>
</feature>
<feature type="compositionally biased region" description="Low complexity" evidence="1">
    <location>
        <begin position="861"/>
        <end position="879"/>
    </location>
</feature>
<feature type="region of interest" description="Disordered" evidence="1">
    <location>
        <begin position="257"/>
        <end position="285"/>
    </location>
</feature>
<feature type="compositionally biased region" description="Polar residues" evidence="1">
    <location>
        <begin position="957"/>
        <end position="967"/>
    </location>
</feature>
<feature type="compositionally biased region" description="Basic and acidic residues" evidence="1">
    <location>
        <begin position="1112"/>
        <end position="1121"/>
    </location>
</feature>
<protein>
    <submittedName>
        <fullName evidence="2">Uncharacterized protein</fullName>
    </submittedName>
</protein>
<feature type="compositionally biased region" description="Basic and acidic residues" evidence="1">
    <location>
        <begin position="728"/>
        <end position="737"/>
    </location>
</feature>
<name>A0A9W9CUM1_9PEZI</name>
<feature type="compositionally biased region" description="Low complexity" evidence="1">
    <location>
        <begin position="78"/>
        <end position="91"/>
    </location>
</feature>
<dbReference type="EMBL" id="JAPEVB010000005">
    <property type="protein sequence ID" value="KAJ4387574.1"/>
    <property type="molecule type" value="Genomic_DNA"/>
</dbReference>
<feature type="compositionally biased region" description="Low complexity" evidence="1">
    <location>
        <begin position="968"/>
        <end position="981"/>
    </location>
</feature>
<evidence type="ECO:0000313" key="2">
    <source>
        <dbReference type="EMBL" id="KAJ4387574.1"/>
    </source>
</evidence>
<keyword evidence="3" id="KW-1185">Reference proteome</keyword>
<evidence type="ECO:0000313" key="3">
    <source>
        <dbReference type="Proteomes" id="UP001140453"/>
    </source>
</evidence>
<feature type="compositionally biased region" description="Basic and acidic residues" evidence="1">
    <location>
        <begin position="682"/>
        <end position="705"/>
    </location>
</feature>
<feature type="compositionally biased region" description="Basic and acidic residues" evidence="1">
    <location>
        <begin position="1022"/>
        <end position="1035"/>
    </location>
</feature>
<comment type="caution">
    <text evidence="2">The sequence shown here is derived from an EMBL/GenBank/DDBJ whole genome shotgun (WGS) entry which is preliminary data.</text>
</comment>
<feature type="compositionally biased region" description="Polar residues" evidence="1">
    <location>
        <begin position="892"/>
        <end position="907"/>
    </location>
</feature>
<reference evidence="2" key="1">
    <citation type="submission" date="2022-10" db="EMBL/GenBank/DDBJ databases">
        <title>Tapping the CABI collections for fungal endophytes: first genome assemblies for Collariella, Neodidymelliopsis, Ascochyta clinopodiicola, Didymella pomorum, Didymosphaeria variabile, Neocosmospora piperis and Neocucurbitaria cava.</title>
        <authorList>
            <person name="Hill R."/>
        </authorList>
    </citation>
    <scope>NUCLEOTIDE SEQUENCE</scope>
    <source>
        <strain evidence="2">IMI 355082</strain>
    </source>
</reference>
<dbReference type="Proteomes" id="UP001140453">
    <property type="component" value="Unassembled WGS sequence"/>
</dbReference>
<feature type="region of interest" description="Disordered" evidence="1">
    <location>
        <begin position="1"/>
        <end position="21"/>
    </location>
</feature>
<feature type="compositionally biased region" description="Basic and acidic residues" evidence="1">
    <location>
        <begin position="750"/>
        <end position="775"/>
    </location>
</feature>
<sequence length="1282" mass="145371">MQRFSRESGETIDIGRGNRYEPEYTSNFLRRPFVFDDEYRPRDGYWEEDIYERPRRPTNYDLPEPYDYYDERREYRTPVPYSAPPSYARPSGQGQIVGTRPRPRSPTPVEDYDSEEECVIRRIKTVFSQPDNPLERESASKVRHESQHVPGIFQTIFDVNHPQDASIHLELHITNDLDNELEVFSQLQRLGNFSAAHEYFQNNLEAYLSDPYVFVHFGQMLLDQGNYLAFEEIDSVAVFGKEERTISRFCEDVPVRDRDRSRFRGPNPGPETTTRPTSVRGSSPGLVRSRITRSRSFDSMSDFYERIRTAGRSNGSPLAKAQPRIDYNELELLRQNWRLLNVKYTVHRKGDYEEAVTEAWYTMKCFRFGAEVGSTEIQVITLALQLCAEVKKIEPSRYYDTGLEEFAMSWINWSDLFNGLFVQGRIWDFKDLYIAAVAAFSDSAADLFFGKGAPLQRALIDDWDTNQEDKSTNLAQIDLLLRSAFSQPFALGLASSRAEAIIAHSPAVMKSRPFIHWILSKATDSRDPTELLQELAHLLKSKQGDTQAHLEILLFSYLVCKDRPAQEKLLAELEQTNDWGDDTRLCDGPSYWARDFIERALKRSKRLPLEIQQFIWQNADNDGTTSTSARQADDTYKYEADKDRVRIEKQTMNTRRLVGEKSGGLEEAGRLLHERDDLKRTQERAGREHEMNLRGSEEARREINRLEAQIQTRVRERARSGIPEEDSDHDRARRMSVLERGVPSKGGPQMEREKGAEAFNQYKKEHQPKEEERVLLARKQAASEISVKERQQQKERDQRDQEIENRLDRAEVSLKEQAKRLTRTEERQNQGRLRRKSLRRQGKAGEASVKVAKVDCDGRYSESSYTYSDDSSSSSAGDDSGVDDTYKDQTRPSKSTESSGKKQTQQEGQDDMIIVQTLVDQRSEASGSDADHRREPDIQKPDHGYCTDVVLYNGAQSLEPSDGFMTTSPVQQSPSLPVSSPEGAPVDERRIPAEQAMQQTPETTSGPTILSERKQVSSAGENDVHSEERPAKDEVAGAIDQLAFGSKGDTGESIDLEPANVHEAKQNERIANRPPRIVTESAVPKRKATYWDGIIAKEQEKLGKLARFADEDTGKGKKDADPGATTTMPSPMWIGSKPQAGARLSSSTLTGDLNQSAQRANTAVATSATQPMVHALESNVAKRLKEVIPFQQWDMSARVPPTGTGSGSPEKLSVDHWERGKDGWWTKTKAMSTLREHPEEGQERILSQPQPGTKAKESLQSGEPEPGISRKPTVVDDVSDED</sequence>
<accession>A0A9W9CUM1</accession>
<proteinExistence type="predicted"/>
<feature type="region of interest" description="Disordered" evidence="1">
    <location>
        <begin position="682"/>
        <end position="945"/>
    </location>
</feature>
<feature type="compositionally biased region" description="Polar residues" evidence="1">
    <location>
        <begin position="270"/>
        <end position="281"/>
    </location>
</feature>
<feature type="region of interest" description="Disordered" evidence="1">
    <location>
        <begin position="957"/>
        <end position="1073"/>
    </location>
</feature>
<feature type="compositionally biased region" description="Polar residues" evidence="1">
    <location>
        <begin position="996"/>
        <end position="1008"/>
    </location>
</feature>
<dbReference type="OrthoDB" id="4838614at2759"/>
<feature type="region of interest" description="Disordered" evidence="1">
    <location>
        <begin position="1196"/>
        <end position="1282"/>
    </location>
</feature>
<feature type="region of interest" description="Disordered" evidence="1">
    <location>
        <begin position="47"/>
        <end position="114"/>
    </location>
</feature>
<feature type="compositionally biased region" description="Basic and acidic residues" evidence="1">
    <location>
        <begin position="929"/>
        <end position="945"/>
    </location>
</feature>
<feature type="compositionally biased region" description="Basic and acidic residues" evidence="1">
    <location>
        <begin position="1234"/>
        <end position="1243"/>
    </location>
</feature>
<feature type="compositionally biased region" description="Basic and acidic residues" evidence="1">
    <location>
        <begin position="1212"/>
        <end position="1224"/>
    </location>
</feature>
<feature type="compositionally biased region" description="Basic and acidic residues" evidence="1">
    <location>
        <begin position="786"/>
        <end position="829"/>
    </location>
</feature>
<organism evidence="2 3">
    <name type="scientific">Gnomoniopsis smithogilvyi</name>
    <dbReference type="NCBI Taxonomy" id="1191159"/>
    <lineage>
        <taxon>Eukaryota</taxon>
        <taxon>Fungi</taxon>
        <taxon>Dikarya</taxon>
        <taxon>Ascomycota</taxon>
        <taxon>Pezizomycotina</taxon>
        <taxon>Sordariomycetes</taxon>
        <taxon>Sordariomycetidae</taxon>
        <taxon>Diaporthales</taxon>
        <taxon>Gnomoniaceae</taxon>
        <taxon>Gnomoniopsis</taxon>
    </lineage>
</organism>
<evidence type="ECO:0000256" key="1">
    <source>
        <dbReference type="SAM" id="MobiDB-lite"/>
    </source>
</evidence>
<feature type="region of interest" description="Disordered" evidence="1">
    <location>
        <begin position="1112"/>
        <end position="1148"/>
    </location>
</feature>